<dbReference type="Gene3D" id="3.20.20.80">
    <property type="entry name" value="Glycosidases"/>
    <property type="match status" value="1"/>
</dbReference>
<dbReference type="CDD" id="cd11577">
    <property type="entry name" value="GH71"/>
    <property type="match status" value="1"/>
</dbReference>
<dbReference type="InterPro" id="IPR005197">
    <property type="entry name" value="Glyco_hydro_71"/>
</dbReference>
<dbReference type="Proteomes" id="UP000298355">
    <property type="component" value="Unassembled WGS sequence"/>
</dbReference>
<dbReference type="NCBIfam" id="NF033679">
    <property type="entry name" value="DNRLRE_dom"/>
    <property type="match status" value="1"/>
</dbReference>
<reference evidence="2 3" key="1">
    <citation type="submission" date="2019-03" db="EMBL/GenBank/DDBJ databases">
        <title>Genomics of glacier-inhabiting Cryobacterium strains.</title>
        <authorList>
            <person name="Liu Q."/>
            <person name="Xin Y.-H."/>
        </authorList>
    </citation>
    <scope>NUCLEOTIDE SEQUENCE [LARGE SCALE GENOMIC DNA]</scope>
    <source>
        <strain evidence="2 3">TMT4-23</strain>
    </source>
</reference>
<organism evidence="2 3">
    <name type="scientific">Cryobacterium breve</name>
    <dbReference type="NCBI Taxonomy" id="1259258"/>
    <lineage>
        <taxon>Bacteria</taxon>
        <taxon>Bacillati</taxon>
        <taxon>Actinomycetota</taxon>
        <taxon>Actinomycetes</taxon>
        <taxon>Micrococcales</taxon>
        <taxon>Microbacteriaceae</taxon>
        <taxon>Cryobacterium</taxon>
    </lineage>
</organism>
<feature type="region of interest" description="Disordered" evidence="1">
    <location>
        <begin position="20"/>
        <end position="39"/>
    </location>
</feature>
<dbReference type="Pfam" id="PF03659">
    <property type="entry name" value="Glyco_hydro_71"/>
    <property type="match status" value="1"/>
</dbReference>
<accession>A0ABY2J0S9</accession>
<comment type="caution">
    <text evidence="2">The sequence shown here is derived from an EMBL/GenBank/DDBJ whole genome shotgun (WGS) entry which is preliminary data.</text>
</comment>
<evidence type="ECO:0000313" key="3">
    <source>
        <dbReference type="Proteomes" id="UP000298355"/>
    </source>
</evidence>
<dbReference type="EMBL" id="SOGJ01000020">
    <property type="protein sequence ID" value="TFC98559.1"/>
    <property type="molecule type" value="Genomic_DNA"/>
</dbReference>
<protein>
    <submittedName>
        <fullName evidence="2">DNRLRE domain-containing protein</fullName>
    </submittedName>
</protein>
<gene>
    <name evidence="2" type="ORF">E3O65_07695</name>
</gene>
<keyword evidence="3" id="KW-1185">Reference proteome</keyword>
<evidence type="ECO:0000313" key="2">
    <source>
        <dbReference type="EMBL" id="TFC98559.1"/>
    </source>
</evidence>
<proteinExistence type="predicted"/>
<evidence type="ECO:0000256" key="1">
    <source>
        <dbReference type="SAM" id="MobiDB-lite"/>
    </source>
</evidence>
<name>A0ABY2J0S9_9MICO</name>
<sequence>MGGRILSRFSSRTIPRCCMSAPYSHENSPNRHTNDSPGPARPWRWTAVLAAAALALSAFIPIPASAATSTATGTGTPIAVKATEATWTTIRQPNTPQNTTPYVNATSSADKTFLKFDTAQYAGMSIVSATLDLKVASTTSTAPGVQVFPASSAWSASSLTDSNRPVHNNVELSGAAVQAVSGRSISVPLSGLTDTALSGSTSFELRYAQKYVSTSFAGRGESLPTLRLVLAPSISVPEPVVGSDKLSFAVPGSNTSSKKVFAHYFPPYPISIENKVPSSDYYANNYLTTRGEGGIHANYGGLLRDRPEGRAPLSGDWKLTDMKKEVTDAADAGIDGFTVDIMSLSGLNWERTLDLMQGAEQSGRNFTIVPNLDMTASAGKAGIPTIAAKLAELYKSPAAYRLSTGEMVLSSFAAERQNAAWWGQLKSTLESQYGIKTALIAVFLDANDANLKSFAPISYALSNWGTRTPVTIANGPDYAAKAQALGVKWMSPVAVQDVRPRSYLYDEAGNTETLKASWNRALKNGSDLVQLVTWNDYSEGTSFAPSAAHGDAFLDINAYYLSQFKTGSAPTIVGDSIYVTHRIQPHAATPTTAQKLMSPTLSGTSMKPRDTVGVLTFLTAPATVTVSIGGTKTTFEAPAGESSRTFPLALGTVGASAARNGAQVAAVTSPYQVVARPVVQDLQYYAASSRTK</sequence>